<evidence type="ECO:0000313" key="2">
    <source>
        <dbReference type="Proteomes" id="UP000030745"/>
    </source>
</evidence>
<keyword evidence="2" id="KW-1185">Reference proteome</keyword>
<dbReference type="InterPro" id="IPR052184">
    <property type="entry name" value="SDR_enzymes"/>
</dbReference>
<name>A0A067CJR8_SAPPC</name>
<dbReference type="PANTHER" id="PTHR45458">
    <property type="entry name" value="SHORT-CHAIN DEHYDROGENASE/REDUCTASE SDR"/>
    <property type="match status" value="1"/>
</dbReference>
<sequence>MLINNRGIIVKSSLTKTTKAYILRQLEVNTVGPFLATKALMPNLKLAAKQNDLMIAAFLSTKIASIQLNKQGGYHAYRASKTALNGIAKTLAVDMEPRGISTVLLRPGYVKTDFTGHKGDLSAKESGD</sequence>
<dbReference type="InterPro" id="IPR002347">
    <property type="entry name" value="SDR_fam"/>
</dbReference>
<dbReference type="Proteomes" id="UP000030745">
    <property type="component" value="Unassembled WGS sequence"/>
</dbReference>
<dbReference type="OrthoDB" id="68267at2759"/>
<dbReference type="RefSeq" id="XP_012198428.1">
    <property type="nucleotide sequence ID" value="XM_012343038.1"/>
</dbReference>
<dbReference type="KEGG" id="spar:SPRG_04629"/>
<dbReference type="OMA" id="IINHANP"/>
<dbReference type="SUPFAM" id="SSF51735">
    <property type="entry name" value="NAD(P)-binding Rossmann-fold domains"/>
    <property type="match status" value="1"/>
</dbReference>
<dbReference type="Pfam" id="PF00106">
    <property type="entry name" value="adh_short"/>
    <property type="match status" value="1"/>
</dbReference>
<evidence type="ECO:0000313" key="1">
    <source>
        <dbReference type="EMBL" id="KDO30728.1"/>
    </source>
</evidence>
<dbReference type="PANTHER" id="PTHR45458:SF1">
    <property type="entry name" value="SHORT CHAIN DEHYDROGENASE"/>
    <property type="match status" value="1"/>
</dbReference>
<organism evidence="1 2">
    <name type="scientific">Saprolegnia parasitica (strain CBS 223.65)</name>
    <dbReference type="NCBI Taxonomy" id="695850"/>
    <lineage>
        <taxon>Eukaryota</taxon>
        <taxon>Sar</taxon>
        <taxon>Stramenopiles</taxon>
        <taxon>Oomycota</taxon>
        <taxon>Saprolegniomycetes</taxon>
        <taxon>Saprolegniales</taxon>
        <taxon>Saprolegniaceae</taxon>
        <taxon>Saprolegnia</taxon>
    </lineage>
</organism>
<reference evidence="1 2" key="1">
    <citation type="journal article" date="2013" name="PLoS Genet.">
        <title>Distinctive expansion of potential virulence genes in the genome of the oomycete fish pathogen Saprolegnia parasitica.</title>
        <authorList>
            <person name="Jiang R.H."/>
            <person name="de Bruijn I."/>
            <person name="Haas B.J."/>
            <person name="Belmonte R."/>
            <person name="Lobach L."/>
            <person name="Christie J."/>
            <person name="van den Ackerveken G."/>
            <person name="Bottin A."/>
            <person name="Bulone V."/>
            <person name="Diaz-Moreno S.M."/>
            <person name="Dumas B."/>
            <person name="Fan L."/>
            <person name="Gaulin E."/>
            <person name="Govers F."/>
            <person name="Grenville-Briggs L.J."/>
            <person name="Horner N.R."/>
            <person name="Levin J.Z."/>
            <person name="Mammella M."/>
            <person name="Meijer H.J."/>
            <person name="Morris P."/>
            <person name="Nusbaum C."/>
            <person name="Oome S."/>
            <person name="Phillips A.J."/>
            <person name="van Rooyen D."/>
            <person name="Rzeszutek E."/>
            <person name="Saraiva M."/>
            <person name="Secombes C.J."/>
            <person name="Seidl M.F."/>
            <person name="Snel B."/>
            <person name="Stassen J.H."/>
            <person name="Sykes S."/>
            <person name="Tripathy S."/>
            <person name="van den Berg H."/>
            <person name="Vega-Arreguin J.C."/>
            <person name="Wawra S."/>
            <person name="Young S.K."/>
            <person name="Zeng Q."/>
            <person name="Dieguez-Uribeondo J."/>
            <person name="Russ C."/>
            <person name="Tyler B.M."/>
            <person name="van West P."/>
        </authorList>
    </citation>
    <scope>NUCLEOTIDE SEQUENCE [LARGE SCALE GENOMIC DNA]</scope>
    <source>
        <strain evidence="1 2">CBS 223.65</strain>
    </source>
</reference>
<dbReference type="GO" id="GO:0016616">
    <property type="term" value="F:oxidoreductase activity, acting on the CH-OH group of donors, NAD or NADP as acceptor"/>
    <property type="evidence" value="ECO:0007669"/>
    <property type="project" value="TreeGrafter"/>
</dbReference>
<protein>
    <submittedName>
        <fullName evidence="1">Uncharacterized protein</fullName>
    </submittedName>
</protein>
<dbReference type="EMBL" id="KK583200">
    <property type="protein sequence ID" value="KDO30728.1"/>
    <property type="molecule type" value="Genomic_DNA"/>
</dbReference>
<dbReference type="GeneID" id="24127063"/>
<dbReference type="VEuPathDB" id="FungiDB:SPRG_04629"/>
<accession>A0A067CJR8</accession>
<dbReference type="InterPro" id="IPR036291">
    <property type="entry name" value="NAD(P)-bd_dom_sf"/>
</dbReference>
<proteinExistence type="predicted"/>
<gene>
    <name evidence="1" type="ORF">SPRG_04629</name>
</gene>
<dbReference type="Gene3D" id="3.40.50.720">
    <property type="entry name" value="NAD(P)-binding Rossmann-like Domain"/>
    <property type="match status" value="1"/>
</dbReference>
<dbReference type="AlphaFoldDB" id="A0A067CJR8"/>